<protein>
    <submittedName>
        <fullName evidence="1">Uncharacterized protein</fullName>
    </submittedName>
</protein>
<accession>Q1Q6G0</accession>
<dbReference type="EMBL" id="CP049055">
    <property type="protein sequence ID" value="QII13045.1"/>
    <property type="molecule type" value="Genomic_DNA"/>
</dbReference>
<dbReference type="Proteomes" id="UP000501926">
    <property type="component" value="Chromosome"/>
</dbReference>
<evidence type="ECO:0000313" key="1">
    <source>
        <dbReference type="EMBL" id="CAJ73152.1"/>
    </source>
</evidence>
<proteinExistence type="predicted"/>
<evidence type="ECO:0000313" key="2">
    <source>
        <dbReference type="EMBL" id="QII13045.1"/>
    </source>
</evidence>
<name>Q1Q6G0_KUEST</name>
<reference evidence="1" key="1">
    <citation type="journal article" date="2006" name="Nature">
        <title>Deciphering the evolution and metabolism of an anammox bacterium from a community genome.</title>
        <authorList>
            <person name="Strous M."/>
            <person name="Pelletier E."/>
            <person name="Mangenot S."/>
            <person name="Rattei T."/>
            <person name="Lehner A."/>
            <person name="Taylor M.W."/>
            <person name="Horn M."/>
            <person name="Daims H."/>
            <person name="Bartol-Mavel D."/>
            <person name="Wincker P."/>
            <person name="Barbe V."/>
            <person name="Fonknechten N."/>
            <person name="Vallenet D."/>
            <person name="Segurens B."/>
            <person name="Schenowitz-Truong C."/>
            <person name="Medigue C."/>
            <person name="Collingro A."/>
            <person name="Snel B."/>
            <person name="Dutilh B.E."/>
            <person name="OpDenCamp H.J.M."/>
            <person name="vanDerDrift C."/>
            <person name="Cirpus I."/>
            <person name="vanDePas-Schoonen K.T."/>
            <person name="Harhangi H.R."/>
            <person name="vanNiftrik L."/>
            <person name="Schmid M."/>
            <person name="Keltjens J."/>
            <person name="vanDeVossenberg J."/>
            <person name="Kartal B."/>
            <person name="Meier H."/>
            <person name="Frishman D."/>
            <person name="Huynen M.A."/>
            <person name="Mewes H."/>
            <person name="Weissenbach J."/>
            <person name="Jetten M.S.M."/>
            <person name="Wagner M."/>
            <person name="LePaslier D."/>
        </authorList>
    </citation>
    <scope>NUCLEOTIDE SEQUENCE</scope>
</reference>
<dbReference type="EMBL" id="CT573071">
    <property type="protein sequence ID" value="CAJ73152.1"/>
    <property type="molecule type" value="Genomic_DNA"/>
</dbReference>
<organism evidence="1">
    <name type="scientific">Kuenenia stuttgartiensis</name>
    <dbReference type="NCBI Taxonomy" id="174633"/>
    <lineage>
        <taxon>Bacteria</taxon>
        <taxon>Pseudomonadati</taxon>
        <taxon>Planctomycetota</taxon>
        <taxon>Candidatus Brocadiia</taxon>
        <taxon>Candidatus Brocadiales</taxon>
        <taxon>Candidatus Brocadiaceae</taxon>
        <taxon>Candidatus Kuenenia</taxon>
    </lineage>
</organism>
<gene>
    <name evidence="2" type="ORF">KsCSTR_36660</name>
    <name evidence="1" type="ORF">kuste2406</name>
</gene>
<evidence type="ECO:0000313" key="3">
    <source>
        <dbReference type="Proteomes" id="UP000501926"/>
    </source>
</evidence>
<reference evidence="1" key="2">
    <citation type="submission" date="2006-01" db="EMBL/GenBank/DDBJ databases">
        <authorList>
            <person name="Genoscope"/>
        </authorList>
    </citation>
    <scope>NUCLEOTIDE SEQUENCE</scope>
</reference>
<dbReference type="AlphaFoldDB" id="Q1Q6G0"/>
<reference evidence="2 3" key="3">
    <citation type="submission" date="2020-02" db="EMBL/GenBank/DDBJ databases">
        <title>Newly sequenced genome of strain CSTR1 showed variability in Candidatus Kuenenia stuttgartiensis genomes.</title>
        <authorList>
            <person name="Ding C."/>
            <person name="Adrian L."/>
        </authorList>
    </citation>
    <scope>NUCLEOTIDE SEQUENCE [LARGE SCALE GENOMIC DNA]</scope>
    <source>
        <strain evidence="2 3">CSTR1</strain>
    </source>
</reference>
<sequence length="60" mass="7165">MNLILEIPICELLQYNSLWISHVVYYFFACNSILFYRYSQGIQVILLFIPFDSFLSNYST</sequence>